<keyword evidence="2" id="KW-1185">Reference proteome</keyword>
<dbReference type="RefSeq" id="WP_183999443.1">
    <property type="nucleotide sequence ID" value="NZ_JACIEH010000003.1"/>
</dbReference>
<evidence type="ECO:0000313" key="2">
    <source>
        <dbReference type="Proteomes" id="UP000557392"/>
    </source>
</evidence>
<protein>
    <submittedName>
        <fullName evidence="1">Uncharacterized protein</fullName>
    </submittedName>
</protein>
<dbReference type="Proteomes" id="UP000557392">
    <property type="component" value="Unassembled WGS sequence"/>
</dbReference>
<comment type="caution">
    <text evidence="1">The sequence shown here is derived from an EMBL/GenBank/DDBJ whole genome shotgun (WGS) entry which is preliminary data.</text>
</comment>
<reference evidence="1 2" key="1">
    <citation type="submission" date="2020-08" db="EMBL/GenBank/DDBJ databases">
        <title>Genomic Encyclopedia of Type Strains, Phase IV (KMG-IV): sequencing the most valuable type-strain genomes for metagenomic binning, comparative biology and taxonomic classification.</title>
        <authorList>
            <person name="Goeker M."/>
        </authorList>
    </citation>
    <scope>NUCLEOTIDE SEQUENCE [LARGE SCALE GENOMIC DNA]</scope>
    <source>
        <strain evidence="1 2">DSM 101806</strain>
    </source>
</reference>
<gene>
    <name evidence="1" type="ORF">GGR46_003689</name>
</gene>
<evidence type="ECO:0000313" key="1">
    <source>
        <dbReference type="EMBL" id="MBB4100117.1"/>
    </source>
</evidence>
<organism evidence="1 2">
    <name type="scientific">Sphingomonas kyeonggiensis</name>
    <dbReference type="NCBI Taxonomy" id="1268553"/>
    <lineage>
        <taxon>Bacteria</taxon>
        <taxon>Pseudomonadati</taxon>
        <taxon>Pseudomonadota</taxon>
        <taxon>Alphaproteobacteria</taxon>
        <taxon>Sphingomonadales</taxon>
        <taxon>Sphingomonadaceae</taxon>
        <taxon>Sphingomonas</taxon>
    </lineage>
</organism>
<sequence length="98" mass="10149">MRGILVLIGLVALAVVVLMSVGMLRIEQQQGATMPSITFDAKGGQLPKFKAETGSVGIGTTNTTVAVPTVEMKNTTVTLPTIEVKQAGATPTPTPEAR</sequence>
<name>A0A7W6NXX6_9SPHN</name>
<dbReference type="EMBL" id="JACIEH010000003">
    <property type="protein sequence ID" value="MBB4100117.1"/>
    <property type="molecule type" value="Genomic_DNA"/>
</dbReference>
<accession>A0A7W6NXX6</accession>
<dbReference type="AlphaFoldDB" id="A0A7W6NXX6"/>
<proteinExistence type="predicted"/>